<keyword evidence="2" id="KW-1185">Reference proteome</keyword>
<dbReference type="AlphaFoldDB" id="A0A8H4A975"/>
<comment type="caution">
    <text evidence="1">The sequence shown here is derived from an EMBL/GenBank/DDBJ whole genome shotgun (WGS) entry which is preliminary data.</text>
</comment>
<dbReference type="OrthoDB" id="28357at2759"/>
<accession>A0A8H4A975</accession>
<dbReference type="InterPro" id="IPR027417">
    <property type="entry name" value="P-loop_NTPase"/>
</dbReference>
<protein>
    <submittedName>
        <fullName evidence="1">Uncharacterized protein</fullName>
    </submittedName>
</protein>
<dbReference type="Gene3D" id="3.40.50.300">
    <property type="entry name" value="P-loop containing nucleotide triphosphate hydrolases"/>
    <property type="match status" value="1"/>
</dbReference>
<dbReference type="EMBL" id="WTPW01001213">
    <property type="protein sequence ID" value="KAF0449316.1"/>
    <property type="molecule type" value="Genomic_DNA"/>
</dbReference>
<evidence type="ECO:0000313" key="2">
    <source>
        <dbReference type="Proteomes" id="UP000439903"/>
    </source>
</evidence>
<dbReference type="SUPFAM" id="SSF52540">
    <property type="entry name" value="P-loop containing nucleoside triphosphate hydrolases"/>
    <property type="match status" value="1"/>
</dbReference>
<proteinExistence type="predicted"/>
<sequence length="206" mass="24158">MSENYKDYNFYLRIGLDGTPYLANDFARQFGGGVYNETLHAQIITTDVHLDNYTIKVDLLKAGYDLRPNINYYSYIDVAMLVCDISHTNILNEIKELSEEYRNEHGSYVTDKVHIVMIADKTVQKSRNDILKEAKNYIEDVLLFDALYKLNIDRVKEILKECISKFLDFRGIKDLNEMTFQNDQFEIMMKNAIRMKSLRILLIVNQ</sequence>
<name>A0A8H4A975_GIGMA</name>
<evidence type="ECO:0000313" key="1">
    <source>
        <dbReference type="EMBL" id="KAF0449316.1"/>
    </source>
</evidence>
<reference evidence="1 2" key="1">
    <citation type="journal article" date="2019" name="Environ. Microbiol.">
        <title>At the nexus of three kingdoms: the genome of the mycorrhizal fungus Gigaspora margarita provides insights into plant, endobacterial and fungal interactions.</title>
        <authorList>
            <person name="Venice F."/>
            <person name="Ghignone S."/>
            <person name="Salvioli di Fossalunga A."/>
            <person name="Amselem J."/>
            <person name="Novero M."/>
            <person name="Xianan X."/>
            <person name="Sedzielewska Toro K."/>
            <person name="Morin E."/>
            <person name="Lipzen A."/>
            <person name="Grigoriev I.V."/>
            <person name="Henrissat B."/>
            <person name="Martin F.M."/>
            <person name="Bonfante P."/>
        </authorList>
    </citation>
    <scope>NUCLEOTIDE SEQUENCE [LARGE SCALE GENOMIC DNA]</scope>
    <source>
        <strain evidence="1 2">BEG34</strain>
    </source>
</reference>
<gene>
    <name evidence="1" type="ORF">F8M41_002505</name>
</gene>
<dbReference type="Proteomes" id="UP000439903">
    <property type="component" value="Unassembled WGS sequence"/>
</dbReference>
<organism evidence="1 2">
    <name type="scientific">Gigaspora margarita</name>
    <dbReference type="NCBI Taxonomy" id="4874"/>
    <lineage>
        <taxon>Eukaryota</taxon>
        <taxon>Fungi</taxon>
        <taxon>Fungi incertae sedis</taxon>
        <taxon>Mucoromycota</taxon>
        <taxon>Glomeromycotina</taxon>
        <taxon>Glomeromycetes</taxon>
        <taxon>Diversisporales</taxon>
        <taxon>Gigasporaceae</taxon>
        <taxon>Gigaspora</taxon>
    </lineage>
</organism>